<keyword evidence="1" id="KW-0812">Transmembrane</keyword>
<dbReference type="AlphaFoldDB" id="A0A9W6SE22"/>
<evidence type="ECO:0000256" key="1">
    <source>
        <dbReference type="SAM" id="Phobius"/>
    </source>
</evidence>
<sequence length="162" mass="16747">MNPYQQPYQPQQPLVRPRRPGTVTAAMVFTGLVMAAFAAANAFLVKGPPTGTGPVTDPDLLGVLRLFDAGLGLLYFVFLIYIVAGLRVGRPASRQATLMVVPLLTALKTPASILVATSQTTPGRGALWSVVAAGLAVPLAALAVILLLPAASAAYFAAGPPR</sequence>
<comment type="caution">
    <text evidence="2">The sequence shown here is derived from an EMBL/GenBank/DDBJ whole genome shotgun (WGS) entry which is preliminary data.</text>
</comment>
<keyword evidence="1" id="KW-1133">Transmembrane helix</keyword>
<gene>
    <name evidence="2" type="ORF">Afil01_03270</name>
</gene>
<evidence type="ECO:0000313" key="2">
    <source>
        <dbReference type="EMBL" id="GLZ75520.1"/>
    </source>
</evidence>
<dbReference type="RefSeq" id="WP_285660757.1">
    <property type="nucleotide sequence ID" value="NZ_BSTX01000001.1"/>
</dbReference>
<feature type="transmembrane region" description="Helical" evidence="1">
    <location>
        <begin position="64"/>
        <end position="84"/>
    </location>
</feature>
<feature type="transmembrane region" description="Helical" evidence="1">
    <location>
        <begin position="96"/>
        <end position="115"/>
    </location>
</feature>
<protein>
    <submittedName>
        <fullName evidence="2">Uncharacterized protein</fullName>
    </submittedName>
</protein>
<keyword evidence="3" id="KW-1185">Reference proteome</keyword>
<accession>A0A9W6SE22</accession>
<organism evidence="2 3">
    <name type="scientific">Actinorhabdospora filicis</name>
    <dbReference type="NCBI Taxonomy" id="1785913"/>
    <lineage>
        <taxon>Bacteria</taxon>
        <taxon>Bacillati</taxon>
        <taxon>Actinomycetota</taxon>
        <taxon>Actinomycetes</taxon>
        <taxon>Micromonosporales</taxon>
        <taxon>Micromonosporaceae</taxon>
        <taxon>Actinorhabdospora</taxon>
    </lineage>
</organism>
<feature type="transmembrane region" description="Helical" evidence="1">
    <location>
        <begin position="127"/>
        <end position="158"/>
    </location>
</feature>
<proteinExistence type="predicted"/>
<evidence type="ECO:0000313" key="3">
    <source>
        <dbReference type="Proteomes" id="UP001165079"/>
    </source>
</evidence>
<dbReference type="Proteomes" id="UP001165079">
    <property type="component" value="Unassembled WGS sequence"/>
</dbReference>
<feature type="transmembrane region" description="Helical" evidence="1">
    <location>
        <begin position="21"/>
        <end position="44"/>
    </location>
</feature>
<dbReference type="EMBL" id="BSTX01000001">
    <property type="protein sequence ID" value="GLZ75520.1"/>
    <property type="molecule type" value="Genomic_DNA"/>
</dbReference>
<keyword evidence="1" id="KW-0472">Membrane</keyword>
<reference evidence="2" key="1">
    <citation type="submission" date="2023-03" db="EMBL/GenBank/DDBJ databases">
        <title>Actinorhabdospora filicis NBRC 111898.</title>
        <authorList>
            <person name="Ichikawa N."/>
            <person name="Sato H."/>
            <person name="Tonouchi N."/>
        </authorList>
    </citation>
    <scope>NUCLEOTIDE SEQUENCE</scope>
    <source>
        <strain evidence="2">NBRC 111898</strain>
    </source>
</reference>
<name>A0A9W6SE22_9ACTN</name>